<evidence type="ECO:0000256" key="4">
    <source>
        <dbReference type="ARBA" id="ARBA00009352"/>
    </source>
</evidence>
<dbReference type="GO" id="GO:0005730">
    <property type="term" value="C:nucleolus"/>
    <property type="evidence" value="ECO:0007669"/>
    <property type="project" value="UniProtKB-SubCell"/>
</dbReference>
<dbReference type="PIRSF" id="PIRSF038995">
    <property type="entry name" value="SRP68"/>
    <property type="match status" value="1"/>
</dbReference>
<dbReference type="GO" id="GO:0008312">
    <property type="term" value="F:7S RNA binding"/>
    <property type="evidence" value="ECO:0007669"/>
    <property type="project" value="InterPro"/>
</dbReference>
<dbReference type="CDD" id="cd15481">
    <property type="entry name" value="SRP68-RBD"/>
    <property type="match status" value="1"/>
</dbReference>
<evidence type="ECO:0000313" key="14">
    <source>
        <dbReference type="EMBL" id="KAF9946819.1"/>
    </source>
</evidence>
<dbReference type="Proteomes" id="UP000738359">
    <property type="component" value="Unassembled WGS sequence"/>
</dbReference>
<dbReference type="PANTHER" id="PTHR12860:SF0">
    <property type="entry name" value="SIGNAL RECOGNITION PARTICLE SUBUNIT SRP68"/>
    <property type="match status" value="1"/>
</dbReference>
<dbReference type="OrthoDB" id="10255118at2759"/>
<comment type="similarity">
    <text evidence="4 12">Belongs to the SRP68 family.</text>
</comment>
<reference evidence="14" key="1">
    <citation type="journal article" date="2020" name="Fungal Divers.">
        <title>Resolving the Mortierellaceae phylogeny through synthesis of multi-gene phylogenetics and phylogenomics.</title>
        <authorList>
            <person name="Vandepol N."/>
            <person name="Liber J."/>
            <person name="Desiro A."/>
            <person name="Na H."/>
            <person name="Kennedy M."/>
            <person name="Barry K."/>
            <person name="Grigoriev I.V."/>
            <person name="Miller A.N."/>
            <person name="O'Donnell K."/>
            <person name="Stajich J.E."/>
            <person name="Bonito G."/>
        </authorList>
    </citation>
    <scope>NUCLEOTIDE SEQUENCE</scope>
    <source>
        <strain evidence="14">CK1249</strain>
    </source>
</reference>
<evidence type="ECO:0000256" key="11">
    <source>
        <dbReference type="ARBA" id="ARBA00029498"/>
    </source>
</evidence>
<dbReference type="EMBL" id="JAAAHY010001779">
    <property type="protein sequence ID" value="KAF9946819.1"/>
    <property type="molecule type" value="Genomic_DNA"/>
</dbReference>
<dbReference type="InterPro" id="IPR038253">
    <property type="entry name" value="SRP68_N_sf"/>
</dbReference>
<sequence length="611" mass="68624">MELDQPASKGPFALDILSLTNEARNAYGLRRQEYGRYRHHCTQRLHRIRKALGFTHGKDKSFIARPITAETITDEKYLHLLLFQAERAWGYAMEIKALSVALDDTRKQSHYMNRLKKAAKTAEHLENLCSTKFGKVDVRSALDAQAYAALMCAYVLFEAQQWQGALEKFSAARAIYDKLSLAGTSHQEALCHAAMDEIDPNIRFCGYRLRLAKDGVVNVEELVKMSAATKGSGSDVLMREIENLISQTRQERAQEVESIHWRSKTLPLKNAKLATAILAAQETAAEINSLETSTSETRMEHFDKVLQAFTEAEKHVKKALKEDAIAAAKVKSSKSEQNTADLNMIATFISYSYLRHAIDRNLLLARDIYDKLEGDQATTDRNEDVQYQNLVKAYDNVVQNLAAIQDLPGVAADVKLSGEVENKVLYYKGWRCFFTATAYSKLSRHIEAIALFDRAQAYATQIRSGLGRSAGSESDVDSFNVTEKDLQEMEGKIRGRKCQVHAAWYLENGEDSIEEKITAMSLDEKSLDEPALIKRLDTYPTSITSKANPTVPHLVDFPPALQPIPAKPLFFDIAFNHMDYNHDALAERSGRPKQQNESAAGGWFGSIWGRK</sequence>
<dbReference type="GO" id="GO:0006614">
    <property type="term" value="P:SRP-dependent cotranslational protein targeting to membrane"/>
    <property type="evidence" value="ECO:0007669"/>
    <property type="project" value="InterPro"/>
</dbReference>
<keyword evidence="5 12" id="KW-0963">Cytoplasm</keyword>
<dbReference type="InterPro" id="IPR026258">
    <property type="entry name" value="SRP68"/>
</dbReference>
<keyword evidence="9" id="KW-0539">Nucleus</keyword>
<dbReference type="GO" id="GO:0005829">
    <property type="term" value="C:cytosol"/>
    <property type="evidence" value="ECO:0007669"/>
    <property type="project" value="UniProtKB-ARBA"/>
</dbReference>
<dbReference type="AlphaFoldDB" id="A0A9P6LW74"/>
<evidence type="ECO:0000256" key="5">
    <source>
        <dbReference type="ARBA" id="ARBA00022490"/>
    </source>
</evidence>
<keyword evidence="8 12" id="KW-0733">Signal recognition particle</keyword>
<proteinExistence type="inferred from homology"/>
<keyword evidence="10 12" id="KW-0687">Ribonucleoprotein</keyword>
<keyword evidence="7 12" id="KW-0694">RNA-binding</keyword>
<evidence type="ECO:0000256" key="8">
    <source>
        <dbReference type="ARBA" id="ARBA00023135"/>
    </source>
</evidence>
<evidence type="ECO:0000256" key="9">
    <source>
        <dbReference type="ARBA" id="ARBA00023242"/>
    </source>
</evidence>
<evidence type="ECO:0000256" key="1">
    <source>
        <dbReference type="ARBA" id="ARBA00004240"/>
    </source>
</evidence>
<accession>A0A9P6LW74</accession>
<dbReference type="Gene3D" id="1.10.3450.40">
    <property type="entry name" value="Signal recognition particle, SRP68 subunit, RNA-binding domain"/>
    <property type="match status" value="1"/>
</dbReference>
<evidence type="ECO:0000256" key="6">
    <source>
        <dbReference type="ARBA" id="ARBA00022824"/>
    </source>
</evidence>
<protein>
    <recommendedName>
        <fullName evidence="11 12">Signal recognition particle subunit SRP68</fullName>
        <shortName evidence="12">SRP68</shortName>
    </recommendedName>
</protein>
<organism evidence="14 15">
    <name type="scientific">Mortierella alpina</name>
    <name type="common">Oleaginous fungus</name>
    <name type="synonym">Mortierella renispora</name>
    <dbReference type="NCBI Taxonomy" id="64518"/>
    <lineage>
        <taxon>Eukaryota</taxon>
        <taxon>Fungi</taxon>
        <taxon>Fungi incertae sedis</taxon>
        <taxon>Mucoromycota</taxon>
        <taxon>Mortierellomycotina</taxon>
        <taxon>Mortierellomycetes</taxon>
        <taxon>Mortierellales</taxon>
        <taxon>Mortierellaceae</taxon>
        <taxon>Mortierella</taxon>
    </lineage>
</organism>
<gene>
    <name evidence="14" type="primary">SRP68</name>
    <name evidence="14" type="ORF">BGZ70_003007</name>
</gene>
<evidence type="ECO:0000256" key="2">
    <source>
        <dbReference type="ARBA" id="ARBA00004496"/>
    </source>
</evidence>
<keyword evidence="15" id="KW-1185">Reference proteome</keyword>
<dbReference type="PANTHER" id="PTHR12860">
    <property type="entry name" value="SIGNAL RECOGNITION PARTICLE 68 KDA PROTEIN"/>
    <property type="match status" value="1"/>
</dbReference>
<dbReference type="InterPro" id="IPR034652">
    <property type="entry name" value="SRP68-RBD"/>
</dbReference>
<evidence type="ECO:0000313" key="15">
    <source>
        <dbReference type="Proteomes" id="UP000738359"/>
    </source>
</evidence>
<dbReference type="GO" id="GO:0005786">
    <property type="term" value="C:signal recognition particle, endoplasmic reticulum targeting"/>
    <property type="evidence" value="ECO:0007669"/>
    <property type="project" value="UniProtKB-KW"/>
</dbReference>
<evidence type="ECO:0000256" key="13">
    <source>
        <dbReference type="SAM" id="MobiDB-lite"/>
    </source>
</evidence>
<keyword evidence="6" id="KW-0256">Endoplasmic reticulum</keyword>
<evidence type="ECO:0000256" key="7">
    <source>
        <dbReference type="ARBA" id="ARBA00022884"/>
    </source>
</evidence>
<dbReference type="GO" id="GO:0005047">
    <property type="term" value="F:signal recognition particle binding"/>
    <property type="evidence" value="ECO:0007669"/>
    <property type="project" value="InterPro"/>
</dbReference>
<dbReference type="GO" id="GO:0005783">
    <property type="term" value="C:endoplasmic reticulum"/>
    <property type="evidence" value="ECO:0007669"/>
    <property type="project" value="UniProtKB-SubCell"/>
</dbReference>
<evidence type="ECO:0000256" key="10">
    <source>
        <dbReference type="ARBA" id="ARBA00023274"/>
    </source>
</evidence>
<comment type="caution">
    <text evidence="14">The sequence shown here is derived from an EMBL/GenBank/DDBJ whole genome shotgun (WGS) entry which is preliminary data.</text>
</comment>
<name>A0A9P6LW74_MORAP</name>
<dbReference type="Pfam" id="PF16969">
    <property type="entry name" value="SRP68"/>
    <property type="match status" value="1"/>
</dbReference>
<comment type="subcellular location">
    <subcellularLocation>
        <location evidence="2 12">Cytoplasm</location>
    </subcellularLocation>
    <subcellularLocation>
        <location evidence="1">Endoplasmic reticulum</location>
    </subcellularLocation>
    <subcellularLocation>
        <location evidence="3">Nucleus</location>
        <location evidence="3">Nucleolus</location>
    </subcellularLocation>
</comment>
<evidence type="ECO:0000256" key="12">
    <source>
        <dbReference type="PIRNR" id="PIRNR038995"/>
    </source>
</evidence>
<dbReference type="FunFam" id="1.10.3450.40:FF:000001">
    <property type="entry name" value="Signal recognition particle subunit SRP68"/>
    <property type="match status" value="1"/>
</dbReference>
<dbReference type="GO" id="GO:0030942">
    <property type="term" value="F:endoplasmic reticulum signal peptide binding"/>
    <property type="evidence" value="ECO:0007669"/>
    <property type="project" value="InterPro"/>
</dbReference>
<comment type="function">
    <text evidence="12">Component of the signal recognition particle (SRP) complex, a ribonucleoprotein complex that mediates the cotranslational targeting of secretory and membrane proteins to the endoplasmic reticulum (ER). The SRP complex interacts with the signal sequence in nascent secretory and membrane proteins and directs them to the membrane of the ER.</text>
</comment>
<feature type="region of interest" description="Disordered" evidence="13">
    <location>
        <begin position="587"/>
        <end position="611"/>
    </location>
</feature>
<evidence type="ECO:0000256" key="3">
    <source>
        <dbReference type="ARBA" id="ARBA00004604"/>
    </source>
</evidence>